<accession>A0A1G2K710</accession>
<dbReference type="PANTHER" id="PTHR11655:SF14">
    <property type="entry name" value="LARGE RIBOSOMAL SUBUNIT PROTEIN UL6M"/>
    <property type="match status" value="1"/>
</dbReference>
<dbReference type="PIRSF" id="PIRSF002162">
    <property type="entry name" value="Ribosomal_L6"/>
    <property type="match status" value="1"/>
</dbReference>
<evidence type="ECO:0000259" key="7">
    <source>
        <dbReference type="Pfam" id="PF00347"/>
    </source>
</evidence>
<protein>
    <recommendedName>
        <fullName evidence="4">Large ribosomal subunit protein uL6</fullName>
    </recommendedName>
</protein>
<evidence type="ECO:0000256" key="5">
    <source>
        <dbReference type="RuleBase" id="RU003869"/>
    </source>
</evidence>
<evidence type="ECO:0000313" key="9">
    <source>
        <dbReference type="Proteomes" id="UP000177152"/>
    </source>
</evidence>
<dbReference type="AlphaFoldDB" id="A0A1G2K710"/>
<evidence type="ECO:0000256" key="6">
    <source>
        <dbReference type="RuleBase" id="RU003870"/>
    </source>
</evidence>
<dbReference type="GO" id="GO:0022625">
    <property type="term" value="C:cytosolic large ribosomal subunit"/>
    <property type="evidence" value="ECO:0007669"/>
    <property type="project" value="UniProtKB-UniRule"/>
</dbReference>
<comment type="function">
    <text evidence="4 6">This protein binds to the 23S rRNA, and is important in its secondary structure. It is located near the subunit interface in the base of the L7/L12 stalk, and near the tRNA binding site of the peptidyltransferase center.</text>
</comment>
<dbReference type="PROSITE" id="PS00525">
    <property type="entry name" value="RIBOSOMAL_L6_1"/>
    <property type="match status" value="1"/>
</dbReference>
<name>A0A1G2K710_9BACT</name>
<dbReference type="InterPro" id="IPR002358">
    <property type="entry name" value="Ribosomal_uL6_CS"/>
</dbReference>
<dbReference type="InterPro" id="IPR020040">
    <property type="entry name" value="Ribosomal_uL6_a/b-dom"/>
</dbReference>
<dbReference type="NCBIfam" id="TIGR03654">
    <property type="entry name" value="L6_bact"/>
    <property type="match status" value="1"/>
</dbReference>
<proteinExistence type="inferred from homology"/>
<comment type="subunit">
    <text evidence="4">Part of the 50S ribosomal subunit.</text>
</comment>
<evidence type="ECO:0000256" key="3">
    <source>
        <dbReference type="ARBA" id="ARBA00023274"/>
    </source>
</evidence>
<organism evidence="8 9">
    <name type="scientific">Candidatus Sungbacteria bacterium RIFCSPHIGHO2_01_FULL_47_32</name>
    <dbReference type="NCBI Taxonomy" id="1802264"/>
    <lineage>
        <taxon>Bacteria</taxon>
        <taxon>Candidatus Sungiibacteriota</taxon>
    </lineage>
</organism>
<keyword evidence="4 6" id="KW-0699">rRNA-binding</keyword>
<dbReference type="PRINTS" id="PR00059">
    <property type="entry name" value="RIBOSOMALL6"/>
</dbReference>
<dbReference type="GO" id="GO:0003735">
    <property type="term" value="F:structural constituent of ribosome"/>
    <property type="evidence" value="ECO:0007669"/>
    <property type="project" value="UniProtKB-UniRule"/>
</dbReference>
<dbReference type="GO" id="GO:0019843">
    <property type="term" value="F:rRNA binding"/>
    <property type="evidence" value="ECO:0007669"/>
    <property type="project" value="UniProtKB-UniRule"/>
</dbReference>
<comment type="similarity">
    <text evidence="1 4 5">Belongs to the universal ribosomal protein uL6 family.</text>
</comment>
<dbReference type="Pfam" id="PF00347">
    <property type="entry name" value="Ribosomal_L6"/>
    <property type="match status" value="2"/>
</dbReference>
<comment type="caution">
    <text evidence="8">The sequence shown here is derived from an EMBL/GenBank/DDBJ whole genome shotgun (WGS) entry which is preliminary data.</text>
</comment>
<dbReference type="InterPro" id="IPR000702">
    <property type="entry name" value="Ribosomal_uL6-like"/>
</dbReference>
<sequence length="181" mass="19301">MSRIGKKIVQIPNGTTVTKNGGAVVVKGPKGELSIKLVPEIDVTVAGTEASVIVVKNSKKTSALWGLTRALLQNMVEGVTKGYEKKLEIEGVGYKVVAEGPNLSFSLGLSHPIKFEAPKGITFKIEKNALTISGFDKELVGETAARIRRLKPPEPYKGKGIRYSGEVIKRKAGKKATTTAG</sequence>
<gene>
    <name evidence="4" type="primary">rplF</name>
    <name evidence="8" type="ORF">A2633_02020</name>
</gene>
<evidence type="ECO:0000313" key="8">
    <source>
        <dbReference type="EMBL" id="OGZ94361.1"/>
    </source>
</evidence>
<evidence type="ECO:0000256" key="1">
    <source>
        <dbReference type="ARBA" id="ARBA00009356"/>
    </source>
</evidence>
<dbReference type="FunFam" id="3.90.930.12:FF:000001">
    <property type="entry name" value="50S ribosomal protein L6"/>
    <property type="match status" value="1"/>
</dbReference>
<dbReference type="SUPFAM" id="SSF56053">
    <property type="entry name" value="Ribosomal protein L6"/>
    <property type="match status" value="2"/>
</dbReference>
<dbReference type="InterPro" id="IPR036789">
    <property type="entry name" value="Ribosomal_uL6-like_a/b-dom_sf"/>
</dbReference>
<dbReference type="HAMAP" id="MF_01365_B">
    <property type="entry name" value="Ribosomal_uL6_B"/>
    <property type="match status" value="1"/>
</dbReference>
<keyword evidence="2 4" id="KW-0689">Ribosomal protein</keyword>
<dbReference type="GO" id="GO:0002181">
    <property type="term" value="P:cytoplasmic translation"/>
    <property type="evidence" value="ECO:0007669"/>
    <property type="project" value="TreeGrafter"/>
</dbReference>
<feature type="domain" description="Large ribosomal subunit protein uL6 alpha-beta" evidence="7">
    <location>
        <begin position="91"/>
        <end position="163"/>
    </location>
</feature>
<dbReference type="InterPro" id="IPR019906">
    <property type="entry name" value="Ribosomal_uL6_bac-type"/>
</dbReference>
<feature type="domain" description="Large ribosomal subunit protein uL6 alpha-beta" evidence="7">
    <location>
        <begin position="11"/>
        <end position="82"/>
    </location>
</feature>
<dbReference type="Gene3D" id="3.90.930.12">
    <property type="entry name" value="Ribosomal protein L6, alpha-beta domain"/>
    <property type="match status" value="2"/>
</dbReference>
<keyword evidence="3 4" id="KW-0687">Ribonucleoprotein</keyword>
<dbReference type="Proteomes" id="UP000177152">
    <property type="component" value="Unassembled WGS sequence"/>
</dbReference>
<evidence type="ECO:0000256" key="2">
    <source>
        <dbReference type="ARBA" id="ARBA00022980"/>
    </source>
</evidence>
<reference evidence="8 9" key="1">
    <citation type="journal article" date="2016" name="Nat. Commun.">
        <title>Thousands of microbial genomes shed light on interconnected biogeochemical processes in an aquifer system.</title>
        <authorList>
            <person name="Anantharaman K."/>
            <person name="Brown C.T."/>
            <person name="Hug L.A."/>
            <person name="Sharon I."/>
            <person name="Castelle C.J."/>
            <person name="Probst A.J."/>
            <person name="Thomas B.C."/>
            <person name="Singh A."/>
            <person name="Wilkins M.J."/>
            <person name="Karaoz U."/>
            <person name="Brodie E.L."/>
            <person name="Williams K.H."/>
            <person name="Hubbard S.S."/>
            <person name="Banfield J.F."/>
        </authorList>
    </citation>
    <scope>NUCLEOTIDE SEQUENCE [LARGE SCALE GENOMIC DNA]</scope>
</reference>
<evidence type="ECO:0000256" key="4">
    <source>
        <dbReference type="HAMAP-Rule" id="MF_01365"/>
    </source>
</evidence>
<dbReference type="EMBL" id="MHQC01000037">
    <property type="protein sequence ID" value="OGZ94361.1"/>
    <property type="molecule type" value="Genomic_DNA"/>
</dbReference>
<keyword evidence="4 6" id="KW-0694">RNA-binding</keyword>
<dbReference type="PANTHER" id="PTHR11655">
    <property type="entry name" value="60S/50S RIBOSOMAL PROTEIN L6/L9"/>
    <property type="match status" value="1"/>
</dbReference>